<evidence type="ECO:0000256" key="2">
    <source>
        <dbReference type="ARBA" id="ARBA00023277"/>
    </source>
</evidence>
<dbReference type="Gene3D" id="1.10.8.1080">
    <property type="match status" value="1"/>
</dbReference>
<evidence type="ECO:0000259" key="5">
    <source>
        <dbReference type="PROSITE" id="PS51464"/>
    </source>
</evidence>
<comment type="pathway">
    <text evidence="3">Amino-sugar metabolism; N-acetylmuramate degradation.</text>
</comment>
<dbReference type="HAMAP" id="MF_00068">
    <property type="entry name" value="MurQ"/>
    <property type="match status" value="1"/>
</dbReference>
<keyword evidence="2 3" id="KW-0119">Carbohydrate metabolism</keyword>
<dbReference type="Proteomes" id="UP001597277">
    <property type="component" value="Unassembled WGS sequence"/>
</dbReference>
<dbReference type="InterPro" id="IPR046348">
    <property type="entry name" value="SIS_dom_sf"/>
</dbReference>
<dbReference type="InterPro" id="IPR040190">
    <property type="entry name" value="MURQ/GCKR"/>
</dbReference>
<dbReference type="SUPFAM" id="SSF53697">
    <property type="entry name" value="SIS domain"/>
    <property type="match status" value="1"/>
</dbReference>
<evidence type="ECO:0000256" key="4">
    <source>
        <dbReference type="SAM" id="MobiDB-lite"/>
    </source>
</evidence>
<dbReference type="Gene3D" id="3.40.50.10490">
    <property type="entry name" value="Glucose-6-phosphate isomerase like protein, domain 1"/>
    <property type="match status" value="1"/>
</dbReference>
<organism evidence="6 7">
    <name type="scientific">Georgenia deserti</name>
    <dbReference type="NCBI Taxonomy" id="2093781"/>
    <lineage>
        <taxon>Bacteria</taxon>
        <taxon>Bacillati</taxon>
        <taxon>Actinomycetota</taxon>
        <taxon>Actinomycetes</taxon>
        <taxon>Micrococcales</taxon>
        <taxon>Bogoriellaceae</taxon>
        <taxon>Georgenia</taxon>
    </lineage>
</organism>
<dbReference type="Pfam" id="PF22645">
    <property type="entry name" value="GKRP_SIS_N"/>
    <property type="match status" value="1"/>
</dbReference>
<dbReference type="EC" id="4.2.1.126" evidence="3"/>
<sequence length="321" mass="32991">MTDHRRDVLRSPTEERNPRTEQIDQLGSRPLVDLVLGEDRGVVAAVEAAAGALAELVDHAVRAVDDGYRLHYVGSGTSGRLGVLDAVELLPTYDVGEETVRAHLAGGLDALVHAAEGAEDDDAAGAELAGAFSAGDLVIGIAASGRTPYVGGALRAARRVGAATGLITNNPHAPLAEHSDVIVALDTGPEVVTGSTRMRAATAQKIALNTFSTAAMVRLGRTYSNLMISVRATNEKLRARTVRMLVQASGAEPDRCAAVLEAAGREVRPALVALLAGTDDIAAARTAAERFPPDPDRTGDPAGVRAAVAALGAVSSGGPQP</sequence>
<comment type="subunit">
    <text evidence="3">Homodimer.</text>
</comment>
<evidence type="ECO:0000256" key="3">
    <source>
        <dbReference type="HAMAP-Rule" id="MF_00068"/>
    </source>
</evidence>
<dbReference type="CDD" id="cd05007">
    <property type="entry name" value="SIS_Etherase"/>
    <property type="match status" value="1"/>
</dbReference>
<dbReference type="InterPro" id="IPR001347">
    <property type="entry name" value="SIS_dom"/>
</dbReference>
<dbReference type="EMBL" id="JBHUEE010000015">
    <property type="protein sequence ID" value="MFD1719866.1"/>
    <property type="molecule type" value="Genomic_DNA"/>
</dbReference>
<dbReference type="NCBIfam" id="NF003915">
    <property type="entry name" value="PRK05441.1"/>
    <property type="match status" value="1"/>
</dbReference>
<feature type="region of interest" description="Disordered" evidence="4">
    <location>
        <begin position="1"/>
        <end position="22"/>
    </location>
</feature>
<comment type="miscellaneous">
    <text evidence="3">A lyase-type mechanism (elimination/hydration) is suggested for the cleavage of the lactyl ether bond of MurNAc 6-phosphate, with the formation of an alpha,beta-unsaturated aldehyde intermediate with (E)-stereochemistry, followed by the syn addition of water to give product.</text>
</comment>
<evidence type="ECO:0000313" key="6">
    <source>
        <dbReference type="EMBL" id="MFD1719866.1"/>
    </source>
</evidence>
<proteinExistence type="inferred from homology"/>
<reference evidence="7" key="1">
    <citation type="journal article" date="2019" name="Int. J. Syst. Evol. Microbiol.">
        <title>The Global Catalogue of Microorganisms (GCM) 10K type strain sequencing project: providing services to taxonomists for standard genome sequencing and annotation.</title>
        <authorList>
            <consortium name="The Broad Institute Genomics Platform"/>
            <consortium name="The Broad Institute Genome Sequencing Center for Infectious Disease"/>
            <person name="Wu L."/>
            <person name="Ma J."/>
        </authorList>
    </citation>
    <scope>NUCLEOTIDE SEQUENCE [LARGE SCALE GENOMIC DNA]</scope>
    <source>
        <strain evidence="7">JCM 17130</strain>
    </source>
</reference>
<feature type="active site" description="Proton donor" evidence="3">
    <location>
        <position position="88"/>
    </location>
</feature>
<dbReference type="NCBIfam" id="NF009222">
    <property type="entry name" value="PRK12570.1"/>
    <property type="match status" value="1"/>
</dbReference>
<comment type="catalytic activity">
    <reaction evidence="3">
        <text>N-acetyl-D-muramate 6-phosphate + H2O = N-acetyl-D-glucosamine 6-phosphate + (R)-lactate</text>
        <dbReference type="Rhea" id="RHEA:26410"/>
        <dbReference type="ChEBI" id="CHEBI:15377"/>
        <dbReference type="ChEBI" id="CHEBI:16004"/>
        <dbReference type="ChEBI" id="CHEBI:57513"/>
        <dbReference type="ChEBI" id="CHEBI:58722"/>
        <dbReference type="EC" id="4.2.1.126"/>
    </reaction>
</comment>
<name>A0ABW4L8V0_9MICO</name>
<keyword evidence="7" id="KW-1185">Reference proteome</keyword>
<dbReference type="PROSITE" id="PS51464">
    <property type="entry name" value="SIS"/>
    <property type="match status" value="1"/>
</dbReference>
<dbReference type="RefSeq" id="WP_388011016.1">
    <property type="nucleotide sequence ID" value="NZ_JBHUEE010000015.1"/>
</dbReference>
<comment type="function">
    <text evidence="3">Specifically catalyzes the cleavage of the D-lactyl ether substituent of MurNAc 6-phosphate, producing GlcNAc 6-phosphate and D-lactate.</text>
</comment>
<keyword evidence="1 3" id="KW-0456">Lyase</keyword>
<feature type="domain" description="SIS" evidence="5">
    <location>
        <begin position="60"/>
        <end position="221"/>
    </location>
</feature>
<dbReference type="InterPro" id="IPR005488">
    <property type="entry name" value="Etherase_MurQ"/>
</dbReference>
<gene>
    <name evidence="3" type="primary">murQ</name>
    <name evidence="6" type="ORF">ACFSE6_18670</name>
</gene>
<evidence type="ECO:0000256" key="1">
    <source>
        <dbReference type="ARBA" id="ARBA00023239"/>
    </source>
</evidence>
<comment type="caution">
    <text evidence="6">The sequence shown here is derived from an EMBL/GenBank/DDBJ whole genome shotgun (WGS) entry which is preliminary data.</text>
</comment>
<feature type="active site" evidence="3">
    <location>
        <position position="119"/>
    </location>
</feature>
<protein>
    <recommendedName>
        <fullName evidence="3">N-acetylmuramic acid 6-phosphate etherase</fullName>
        <shortName evidence="3">MurNAc-6-P etherase</shortName>
        <ecNumber evidence="3">4.2.1.126</ecNumber>
    </recommendedName>
    <alternativeName>
        <fullName evidence="3">N-acetylmuramic acid 6-phosphate hydrolase</fullName>
    </alternativeName>
    <alternativeName>
        <fullName evidence="3">N-acetylmuramic acid 6-phosphate lyase</fullName>
    </alternativeName>
</protein>
<accession>A0ABW4L8V0</accession>
<evidence type="ECO:0000313" key="7">
    <source>
        <dbReference type="Proteomes" id="UP001597277"/>
    </source>
</evidence>
<dbReference type="PANTHER" id="PTHR10088:SF4">
    <property type="entry name" value="GLUCOKINASE REGULATORY PROTEIN"/>
    <property type="match status" value="1"/>
</dbReference>
<comment type="similarity">
    <text evidence="3">Belongs to the GCKR-like family. MurNAc-6-P etherase subfamily.</text>
</comment>
<dbReference type="PANTHER" id="PTHR10088">
    <property type="entry name" value="GLUCOKINASE REGULATORY PROTEIN"/>
    <property type="match status" value="1"/>
</dbReference>